<dbReference type="Proteomes" id="UP000713222">
    <property type="component" value="Unassembled WGS sequence"/>
</dbReference>
<gene>
    <name evidence="1" type="ORF">EBV32_02830</name>
</gene>
<evidence type="ECO:0000313" key="1">
    <source>
        <dbReference type="EMBL" id="NBN88009.1"/>
    </source>
</evidence>
<organism evidence="1 2">
    <name type="scientific">Candidatus Fonsibacter lacus</name>
    <dbReference type="NCBI Taxonomy" id="2576439"/>
    <lineage>
        <taxon>Bacteria</taxon>
        <taxon>Pseudomonadati</taxon>
        <taxon>Pseudomonadota</taxon>
        <taxon>Alphaproteobacteria</taxon>
        <taxon>Candidatus Pelagibacterales</taxon>
        <taxon>Candidatus Pelagibacterales incertae sedis</taxon>
        <taxon>Candidatus Fonsibacter</taxon>
    </lineage>
</organism>
<evidence type="ECO:0000313" key="2">
    <source>
        <dbReference type="Proteomes" id="UP000713222"/>
    </source>
</evidence>
<dbReference type="AlphaFoldDB" id="A0A964XQI6"/>
<protein>
    <submittedName>
        <fullName evidence="1">Uncharacterized protein</fullName>
    </submittedName>
</protein>
<comment type="caution">
    <text evidence="1">The sequence shown here is derived from an EMBL/GenBank/DDBJ whole genome shotgun (WGS) entry which is preliminary data.</text>
</comment>
<reference evidence="1" key="1">
    <citation type="submission" date="2018-10" db="EMBL/GenBank/DDBJ databases">
        <title>Iterative Subtractive Binning of Freshwater Chronoseries Metagenomes Recovers Nearly Complete Genomes from over Four Hundred Novel Species.</title>
        <authorList>
            <person name="Rodriguez-R L.M."/>
            <person name="Tsementzi D."/>
            <person name="Luo C."/>
            <person name="Konstantinidis K.T."/>
        </authorList>
    </citation>
    <scope>NUCLEOTIDE SEQUENCE</scope>
    <source>
        <strain evidence="1">WB7_6_001</strain>
    </source>
</reference>
<proteinExistence type="predicted"/>
<dbReference type="EMBL" id="RGET01000035">
    <property type="protein sequence ID" value="NBN88009.1"/>
    <property type="molecule type" value="Genomic_DNA"/>
</dbReference>
<sequence length="149" mass="16837">MTEAEQSLLQHFQAWELPQNATAWLLDLWNITQFLDDIVDGDLVRPQAAHDAVWKILVTFPGNPFFVANASALQTALATAILKWEASHTAERTNMADERSYMWRAAYYDIVMLVVLLCQGYESAMAKAPSVMALYGEKFSDYRAEFPNG</sequence>
<accession>A0A964XQI6</accession>
<name>A0A964XQI6_9PROT</name>